<evidence type="ECO:0000256" key="10">
    <source>
        <dbReference type="ARBA" id="ARBA00023180"/>
    </source>
</evidence>
<accession>A0AAD7BYN7</accession>
<evidence type="ECO:0000259" key="12">
    <source>
        <dbReference type="PROSITE" id="PS51384"/>
    </source>
</evidence>
<dbReference type="GO" id="GO:0015677">
    <property type="term" value="P:copper ion import"/>
    <property type="evidence" value="ECO:0007669"/>
    <property type="project" value="TreeGrafter"/>
</dbReference>
<evidence type="ECO:0000256" key="9">
    <source>
        <dbReference type="ARBA" id="ARBA00023136"/>
    </source>
</evidence>
<keyword evidence="5" id="KW-0249">Electron transport</keyword>
<dbReference type="InterPro" id="IPR051410">
    <property type="entry name" value="Ferric/Cupric_Reductase"/>
</dbReference>
<dbReference type="CDD" id="cd06186">
    <property type="entry name" value="NOX_Duox_like_FAD_NADP"/>
    <property type="match status" value="1"/>
</dbReference>
<name>A0AAD7BYN7_9AGAR</name>
<evidence type="ECO:0000256" key="5">
    <source>
        <dbReference type="ARBA" id="ARBA00022982"/>
    </source>
</evidence>
<dbReference type="AlphaFoldDB" id="A0AAD7BYN7"/>
<dbReference type="PROSITE" id="PS51384">
    <property type="entry name" value="FAD_FR"/>
    <property type="match status" value="1"/>
</dbReference>
<reference evidence="13" key="1">
    <citation type="submission" date="2023-03" db="EMBL/GenBank/DDBJ databases">
        <title>Massive genome expansion in bonnet fungi (Mycena s.s.) driven by repeated elements and novel gene families across ecological guilds.</title>
        <authorList>
            <consortium name="Lawrence Berkeley National Laboratory"/>
            <person name="Harder C.B."/>
            <person name="Miyauchi S."/>
            <person name="Viragh M."/>
            <person name="Kuo A."/>
            <person name="Thoen E."/>
            <person name="Andreopoulos B."/>
            <person name="Lu D."/>
            <person name="Skrede I."/>
            <person name="Drula E."/>
            <person name="Henrissat B."/>
            <person name="Morin E."/>
            <person name="Kohler A."/>
            <person name="Barry K."/>
            <person name="LaButti K."/>
            <person name="Morin E."/>
            <person name="Salamov A."/>
            <person name="Lipzen A."/>
            <person name="Mereny Z."/>
            <person name="Hegedus B."/>
            <person name="Baldrian P."/>
            <person name="Stursova M."/>
            <person name="Weitz H."/>
            <person name="Taylor A."/>
            <person name="Grigoriev I.V."/>
            <person name="Nagy L.G."/>
            <person name="Martin F."/>
            <person name="Kauserud H."/>
        </authorList>
    </citation>
    <scope>NUCLEOTIDE SEQUENCE</scope>
    <source>
        <strain evidence="13">9284</strain>
    </source>
</reference>
<dbReference type="SFLD" id="SFLDG01168">
    <property type="entry name" value="Ferric_reductase_subgroup_(FRE"/>
    <property type="match status" value="1"/>
</dbReference>
<dbReference type="GO" id="GO:0000293">
    <property type="term" value="F:ferric-chelate reductase activity"/>
    <property type="evidence" value="ECO:0007669"/>
    <property type="project" value="UniProtKB-ARBA"/>
</dbReference>
<dbReference type="GO" id="GO:0006826">
    <property type="term" value="P:iron ion transport"/>
    <property type="evidence" value="ECO:0007669"/>
    <property type="project" value="TreeGrafter"/>
</dbReference>
<dbReference type="PANTHER" id="PTHR32361:SF9">
    <property type="entry name" value="FERRIC REDUCTASE TRANSMEMBRANE COMPONENT 3-RELATED"/>
    <property type="match status" value="1"/>
</dbReference>
<dbReference type="InterPro" id="IPR039261">
    <property type="entry name" value="FNR_nucleotide-bd"/>
</dbReference>
<organism evidence="13 14">
    <name type="scientific">Roridomyces roridus</name>
    <dbReference type="NCBI Taxonomy" id="1738132"/>
    <lineage>
        <taxon>Eukaryota</taxon>
        <taxon>Fungi</taxon>
        <taxon>Dikarya</taxon>
        <taxon>Basidiomycota</taxon>
        <taxon>Agaricomycotina</taxon>
        <taxon>Agaricomycetes</taxon>
        <taxon>Agaricomycetidae</taxon>
        <taxon>Agaricales</taxon>
        <taxon>Marasmiineae</taxon>
        <taxon>Mycenaceae</taxon>
        <taxon>Roridomyces</taxon>
    </lineage>
</organism>
<dbReference type="PANTHER" id="PTHR32361">
    <property type="entry name" value="FERRIC/CUPRIC REDUCTASE TRANSMEMBRANE COMPONENT"/>
    <property type="match status" value="1"/>
</dbReference>
<sequence length="583" mass="64075">MDPVVLLETQRRANPDRAFSFPRTYAYPTRVWYFIGSFIVLLSLVHFVTRITSFARSRTPSPASPLRFPTTIVNFVRNVAFRVIIHFGRSYRLNLTEFFLACAYIALLFTWGFINTTSIAGVHWSPSYYANRMAIIAATQLPLLVVLGMKDNILAYLTGISFDKLNILHRIVARVICAVLWAHASGHIIENGREGNLEDLQETWFRCGIMALSSLTLLCIFSVKPLRSRGYELFLVVHFSLGAIALGGAYYHADANGLGYYILPSLLLFCADRCLRLIRIFLINGGLATLLRTKASKSFRAKIEVISPQFLRVSLQRPSFLKWAPGQLAYLSIPSVSALPWEGHPFTIASIDSGIFLTRDESSDKGSVEMVESNKIVFLIRVHDGFTKRLLHAASSSSTEGFRAYIDGPYSSPPSVKGFETVLLISGGSGVSFTLPLLLDLIKSAHLGTNVRCQRIVFIWAIRHAEHIRAISGDLSKALDGVPDSLLLDIRIHITAGIADSASDAEKSDGSTSDLKLLDSPAVRILSGRPDIAEIVHSQVGSTSCAMSVNVCGTTEMADHARWALRAAGSGPSINLHVEAFGL</sequence>
<keyword evidence="7" id="KW-0560">Oxidoreductase</keyword>
<keyword evidence="3" id="KW-0813">Transport</keyword>
<comment type="caution">
    <text evidence="13">The sequence shown here is derived from an EMBL/GenBank/DDBJ whole genome shotgun (WGS) entry which is preliminary data.</text>
</comment>
<feature type="domain" description="FAD-binding FR-type" evidence="12">
    <location>
        <begin position="292"/>
        <end position="416"/>
    </location>
</feature>
<dbReference type="Gene3D" id="3.40.50.80">
    <property type="entry name" value="Nucleotide-binding domain of ferredoxin-NADP reductase (FNR) module"/>
    <property type="match status" value="1"/>
</dbReference>
<dbReference type="GO" id="GO:0005886">
    <property type="term" value="C:plasma membrane"/>
    <property type="evidence" value="ECO:0007669"/>
    <property type="project" value="TreeGrafter"/>
</dbReference>
<feature type="transmembrane region" description="Helical" evidence="11">
    <location>
        <begin position="128"/>
        <end position="147"/>
    </location>
</feature>
<feature type="transmembrane region" description="Helical" evidence="11">
    <location>
        <begin position="233"/>
        <end position="252"/>
    </location>
</feature>
<proteinExistence type="inferred from homology"/>
<evidence type="ECO:0000313" key="13">
    <source>
        <dbReference type="EMBL" id="KAJ7634457.1"/>
    </source>
</evidence>
<protein>
    <submittedName>
        <fullName evidence="13">Iron reductase</fullName>
    </submittedName>
</protein>
<keyword evidence="6 11" id="KW-1133">Transmembrane helix</keyword>
<dbReference type="InterPro" id="IPR013130">
    <property type="entry name" value="Fe3_Rdtase_TM_dom"/>
</dbReference>
<feature type="transmembrane region" description="Helical" evidence="11">
    <location>
        <begin position="31"/>
        <end position="49"/>
    </location>
</feature>
<dbReference type="SUPFAM" id="SSF52343">
    <property type="entry name" value="Ferredoxin reductase-like, C-terminal NADP-linked domain"/>
    <property type="match status" value="1"/>
</dbReference>
<evidence type="ECO:0000256" key="3">
    <source>
        <dbReference type="ARBA" id="ARBA00022448"/>
    </source>
</evidence>
<dbReference type="InterPro" id="IPR013121">
    <property type="entry name" value="Fe_red_NAD-bd_6"/>
</dbReference>
<evidence type="ECO:0000256" key="11">
    <source>
        <dbReference type="SAM" id="Phobius"/>
    </source>
</evidence>
<dbReference type="SFLD" id="SFLDS00052">
    <property type="entry name" value="Ferric_Reductase_Domain"/>
    <property type="match status" value="1"/>
</dbReference>
<dbReference type="EMBL" id="JARKIF010000007">
    <property type="protein sequence ID" value="KAJ7634457.1"/>
    <property type="molecule type" value="Genomic_DNA"/>
</dbReference>
<keyword evidence="10" id="KW-0325">Glycoprotein</keyword>
<feature type="transmembrane region" description="Helical" evidence="11">
    <location>
        <begin position="167"/>
        <end position="183"/>
    </location>
</feature>
<dbReference type="GO" id="GO:0006879">
    <property type="term" value="P:intracellular iron ion homeostasis"/>
    <property type="evidence" value="ECO:0007669"/>
    <property type="project" value="TreeGrafter"/>
</dbReference>
<keyword evidence="9 11" id="KW-0472">Membrane</keyword>
<evidence type="ECO:0000256" key="7">
    <source>
        <dbReference type="ARBA" id="ARBA00023002"/>
    </source>
</evidence>
<dbReference type="Pfam" id="PF01794">
    <property type="entry name" value="Ferric_reduct"/>
    <property type="match status" value="1"/>
</dbReference>
<dbReference type="Pfam" id="PF08022">
    <property type="entry name" value="FAD_binding_8"/>
    <property type="match status" value="1"/>
</dbReference>
<dbReference type="InterPro" id="IPR013112">
    <property type="entry name" value="FAD-bd_8"/>
</dbReference>
<comment type="similarity">
    <text evidence="2">Belongs to the ferric reductase (FRE) family.</text>
</comment>
<feature type="transmembrane region" description="Helical" evidence="11">
    <location>
        <begin position="98"/>
        <end position="122"/>
    </location>
</feature>
<evidence type="ECO:0000256" key="6">
    <source>
        <dbReference type="ARBA" id="ARBA00022989"/>
    </source>
</evidence>
<evidence type="ECO:0000256" key="1">
    <source>
        <dbReference type="ARBA" id="ARBA00004141"/>
    </source>
</evidence>
<dbReference type="Pfam" id="PF08030">
    <property type="entry name" value="NAD_binding_6"/>
    <property type="match status" value="1"/>
</dbReference>
<dbReference type="Proteomes" id="UP001221142">
    <property type="component" value="Unassembled WGS sequence"/>
</dbReference>
<feature type="transmembrane region" description="Helical" evidence="11">
    <location>
        <begin position="203"/>
        <end position="221"/>
    </location>
</feature>
<comment type="subcellular location">
    <subcellularLocation>
        <location evidence="1">Membrane</location>
        <topology evidence="1">Multi-pass membrane protein</topology>
    </subcellularLocation>
</comment>
<evidence type="ECO:0000313" key="14">
    <source>
        <dbReference type="Proteomes" id="UP001221142"/>
    </source>
</evidence>
<evidence type="ECO:0000256" key="8">
    <source>
        <dbReference type="ARBA" id="ARBA00023065"/>
    </source>
</evidence>
<dbReference type="InterPro" id="IPR017927">
    <property type="entry name" value="FAD-bd_FR_type"/>
</dbReference>
<keyword evidence="14" id="KW-1185">Reference proteome</keyword>
<keyword evidence="4 11" id="KW-0812">Transmembrane</keyword>
<evidence type="ECO:0000256" key="4">
    <source>
        <dbReference type="ARBA" id="ARBA00022692"/>
    </source>
</evidence>
<evidence type="ECO:0000256" key="2">
    <source>
        <dbReference type="ARBA" id="ARBA00006278"/>
    </source>
</evidence>
<keyword evidence="8" id="KW-0406">Ion transport</keyword>
<gene>
    <name evidence="13" type="ORF">FB45DRAFT_1025404</name>
</gene>